<sequence>MVKKGKSAATKKPCDSVMVKKRKSAATKHSVQKFLDQEIERLYHQLQAVTADRVKEQLRLEKLEFRLTAIEIYPAAGAGNVWYFFTRSRPNEIQPGTSEGGHWICGKEMDILYQGNKVGVKQLLEYCEGGRKTEYKIDHYGLESPPDNLKKVLVAIRCVHAEWSLVNFPDDEYSNKDTSAQLAPILKPEVIVIPTDEESEEEIVVTIVKLNDFFNVMIFSYKPYLGMWAVPGLACETYGPCLERPATLDRSAVPSWRARHIFTPLDRTQNSLNIEQTGPGLACQQKVWPGRLRQTGLWAAAYGP</sequence>
<evidence type="ECO:0000313" key="2">
    <source>
        <dbReference type="Proteomes" id="UP001168877"/>
    </source>
</evidence>
<gene>
    <name evidence="1" type="ORF">LWI29_029923</name>
</gene>
<name>A0AA39SVC4_ACESA</name>
<dbReference type="GO" id="GO:0006355">
    <property type="term" value="P:regulation of DNA-templated transcription"/>
    <property type="evidence" value="ECO:0007669"/>
    <property type="project" value="InterPro"/>
</dbReference>
<dbReference type="InterPro" id="IPR036093">
    <property type="entry name" value="NAC_dom_sf"/>
</dbReference>
<accession>A0AA39SVC4</accession>
<organism evidence="1 2">
    <name type="scientific">Acer saccharum</name>
    <name type="common">Sugar maple</name>
    <dbReference type="NCBI Taxonomy" id="4024"/>
    <lineage>
        <taxon>Eukaryota</taxon>
        <taxon>Viridiplantae</taxon>
        <taxon>Streptophyta</taxon>
        <taxon>Embryophyta</taxon>
        <taxon>Tracheophyta</taxon>
        <taxon>Spermatophyta</taxon>
        <taxon>Magnoliopsida</taxon>
        <taxon>eudicotyledons</taxon>
        <taxon>Gunneridae</taxon>
        <taxon>Pentapetalae</taxon>
        <taxon>rosids</taxon>
        <taxon>malvids</taxon>
        <taxon>Sapindales</taxon>
        <taxon>Sapindaceae</taxon>
        <taxon>Hippocastanoideae</taxon>
        <taxon>Acereae</taxon>
        <taxon>Acer</taxon>
    </lineage>
</organism>
<protein>
    <submittedName>
        <fullName evidence="1">Uncharacterized protein</fullName>
    </submittedName>
</protein>
<proteinExistence type="predicted"/>
<reference evidence="1" key="2">
    <citation type="submission" date="2023-06" db="EMBL/GenBank/DDBJ databases">
        <authorList>
            <person name="Swenson N.G."/>
            <person name="Wegrzyn J.L."/>
            <person name="Mcevoy S.L."/>
        </authorList>
    </citation>
    <scope>NUCLEOTIDE SEQUENCE</scope>
    <source>
        <strain evidence="1">NS2018</strain>
        <tissue evidence="1">Leaf</tissue>
    </source>
</reference>
<dbReference type="GO" id="GO:0003677">
    <property type="term" value="F:DNA binding"/>
    <property type="evidence" value="ECO:0007669"/>
    <property type="project" value="InterPro"/>
</dbReference>
<reference evidence="1" key="1">
    <citation type="journal article" date="2022" name="Plant J.">
        <title>Strategies of tolerance reflected in two North American maple genomes.</title>
        <authorList>
            <person name="McEvoy S.L."/>
            <person name="Sezen U.U."/>
            <person name="Trouern-Trend A."/>
            <person name="McMahon S.M."/>
            <person name="Schaberg P.G."/>
            <person name="Yang J."/>
            <person name="Wegrzyn J.L."/>
            <person name="Swenson N.G."/>
        </authorList>
    </citation>
    <scope>NUCLEOTIDE SEQUENCE</scope>
    <source>
        <strain evidence="1">NS2018</strain>
    </source>
</reference>
<dbReference type="EMBL" id="JAUESC010000004">
    <property type="protein sequence ID" value="KAK0597920.1"/>
    <property type="molecule type" value="Genomic_DNA"/>
</dbReference>
<dbReference type="AlphaFoldDB" id="A0AA39SVC4"/>
<comment type="caution">
    <text evidence="1">The sequence shown here is derived from an EMBL/GenBank/DDBJ whole genome shotgun (WGS) entry which is preliminary data.</text>
</comment>
<keyword evidence="2" id="KW-1185">Reference proteome</keyword>
<dbReference type="SUPFAM" id="SSF101941">
    <property type="entry name" value="NAC domain"/>
    <property type="match status" value="1"/>
</dbReference>
<dbReference type="Proteomes" id="UP001168877">
    <property type="component" value="Unassembled WGS sequence"/>
</dbReference>
<evidence type="ECO:0000313" key="1">
    <source>
        <dbReference type="EMBL" id="KAK0597920.1"/>
    </source>
</evidence>